<evidence type="ECO:0000313" key="1">
    <source>
        <dbReference type="EMBL" id="ORX49810.1"/>
    </source>
</evidence>
<dbReference type="AlphaFoldDB" id="A0A1X2GBB0"/>
<accession>A0A1X2GBB0</accession>
<name>A0A1X2GBB0_9FUNG</name>
<evidence type="ECO:0000313" key="2">
    <source>
        <dbReference type="Proteomes" id="UP000242146"/>
    </source>
</evidence>
<organism evidence="1 2">
    <name type="scientific">Hesseltinella vesiculosa</name>
    <dbReference type="NCBI Taxonomy" id="101127"/>
    <lineage>
        <taxon>Eukaryota</taxon>
        <taxon>Fungi</taxon>
        <taxon>Fungi incertae sedis</taxon>
        <taxon>Mucoromycota</taxon>
        <taxon>Mucoromycotina</taxon>
        <taxon>Mucoromycetes</taxon>
        <taxon>Mucorales</taxon>
        <taxon>Cunninghamellaceae</taxon>
        <taxon>Hesseltinella</taxon>
    </lineage>
</organism>
<sequence length="283" mass="31604">MEAWEALVAKAFDGDSDANDVVLFIEGCGQTTTDGYTVTLNEASSDRAITLTQLGFTKVDHEQKQQYVLPSATWAALVDGKRLARTQWHKRKQQQLIQTLHDALAATDGLQSSEPLDNTERVARVKAFMQQHATNVGSIPFLRGLVGFLTFQLYKPRLAQWHMDTSVLTQNGPETIVQYVLLLKTVLGFRVEASPMDAAVISMTDEPQQDTPDLVWRMNASLTDESLLQLLRQLPSAQTSHPFTLTACARSSSAMLPSSPLLRWILLVFRRCFGPWKAMLDLK</sequence>
<dbReference type="Proteomes" id="UP000242146">
    <property type="component" value="Unassembled WGS sequence"/>
</dbReference>
<protein>
    <submittedName>
        <fullName evidence="1">Uncharacterized protein</fullName>
    </submittedName>
</protein>
<keyword evidence="2" id="KW-1185">Reference proteome</keyword>
<proteinExistence type="predicted"/>
<gene>
    <name evidence="1" type="ORF">DM01DRAFT_1308645</name>
</gene>
<reference evidence="1 2" key="1">
    <citation type="submission" date="2016-07" db="EMBL/GenBank/DDBJ databases">
        <title>Pervasive Adenine N6-methylation of Active Genes in Fungi.</title>
        <authorList>
            <consortium name="DOE Joint Genome Institute"/>
            <person name="Mondo S.J."/>
            <person name="Dannebaum R.O."/>
            <person name="Kuo R.C."/>
            <person name="Labutti K."/>
            <person name="Haridas S."/>
            <person name="Kuo A."/>
            <person name="Salamov A."/>
            <person name="Ahrendt S.R."/>
            <person name="Lipzen A."/>
            <person name="Sullivan W."/>
            <person name="Andreopoulos W.B."/>
            <person name="Clum A."/>
            <person name="Lindquist E."/>
            <person name="Daum C."/>
            <person name="Ramamoorthy G.K."/>
            <person name="Gryganskyi A."/>
            <person name="Culley D."/>
            <person name="Magnuson J.K."/>
            <person name="James T.Y."/>
            <person name="O'Malley M.A."/>
            <person name="Stajich J.E."/>
            <person name="Spatafora J.W."/>
            <person name="Visel A."/>
            <person name="Grigoriev I.V."/>
        </authorList>
    </citation>
    <scope>NUCLEOTIDE SEQUENCE [LARGE SCALE GENOMIC DNA]</scope>
    <source>
        <strain evidence="1 2">NRRL 3301</strain>
    </source>
</reference>
<comment type="caution">
    <text evidence="1">The sequence shown here is derived from an EMBL/GenBank/DDBJ whole genome shotgun (WGS) entry which is preliminary data.</text>
</comment>
<dbReference type="OrthoDB" id="2204724at2759"/>
<dbReference type="EMBL" id="MCGT01000025">
    <property type="protein sequence ID" value="ORX49810.1"/>
    <property type="molecule type" value="Genomic_DNA"/>
</dbReference>